<keyword evidence="6 9" id="KW-0472">Membrane</keyword>
<dbReference type="WBParaSite" id="ASIM_0000167901-mRNA-1">
    <property type="protein sequence ID" value="ASIM_0000167901-mRNA-1"/>
    <property type="gene ID" value="ASIM_0000167901"/>
</dbReference>
<sequence length="150" mass="16477">MLRGAPQFGGCSSTAQYVLSKQRNNAYVGVCFGWGLSLVFAVYGGFHISGSHLNPAVSLFLLTMGRISVLRFVVYSGAQIFGAFVGAMITYFLYFDALNFYDGGTRQVTGPYATASIFATYPQNYLSLGGGLIDQVHFLEMLRKRPKRNQ</sequence>
<dbReference type="PANTHER" id="PTHR43829:SF27">
    <property type="entry name" value="AQUAPORIN-3"/>
    <property type="match status" value="1"/>
</dbReference>
<reference evidence="12" key="1">
    <citation type="submission" date="2017-02" db="UniProtKB">
        <authorList>
            <consortium name="WormBaseParasite"/>
        </authorList>
    </citation>
    <scope>IDENTIFICATION</scope>
</reference>
<dbReference type="PRINTS" id="PR00783">
    <property type="entry name" value="MINTRINSICP"/>
</dbReference>
<dbReference type="Gene3D" id="1.20.1080.10">
    <property type="entry name" value="Glycerol uptake facilitator protein"/>
    <property type="match status" value="1"/>
</dbReference>
<accession>A0A0M3J2C1</accession>
<evidence type="ECO:0000313" key="10">
    <source>
        <dbReference type="EMBL" id="VDK18879.1"/>
    </source>
</evidence>
<dbReference type="GO" id="GO:0016323">
    <property type="term" value="C:basolateral plasma membrane"/>
    <property type="evidence" value="ECO:0007669"/>
    <property type="project" value="TreeGrafter"/>
</dbReference>
<comment type="subcellular location">
    <subcellularLocation>
        <location evidence="1">Membrane</location>
        <topology evidence="1">Multi-pass membrane protein</topology>
    </subcellularLocation>
</comment>
<feature type="transmembrane region" description="Helical" evidence="9">
    <location>
        <begin position="80"/>
        <end position="101"/>
    </location>
</feature>
<dbReference type="InterPro" id="IPR023271">
    <property type="entry name" value="Aquaporin-like"/>
</dbReference>
<dbReference type="SUPFAM" id="SSF81338">
    <property type="entry name" value="Aquaporin-like"/>
    <property type="match status" value="1"/>
</dbReference>
<keyword evidence="11" id="KW-1185">Reference proteome</keyword>
<evidence type="ECO:0000256" key="4">
    <source>
        <dbReference type="ARBA" id="ARBA00022692"/>
    </source>
</evidence>
<dbReference type="Pfam" id="PF00230">
    <property type="entry name" value="MIP"/>
    <property type="match status" value="1"/>
</dbReference>
<comment type="similarity">
    <text evidence="2 8">Belongs to the MIP/aquaporin (TC 1.A.8) family.</text>
</comment>
<keyword evidence="5 9" id="KW-1133">Transmembrane helix</keyword>
<evidence type="ECO:0000256" key="1">
    <source>
        <dbReference type="ARBA" id="ARBA00004141"/>
    </source>
</evidence>
<keyword evidence="4 8" id="KW-0812">Transmembrane</keyword>
<evidence type="ECO:0000313" key="11">
    <source>
        <dbReference type="Proteomes" id="UP000267096"/>
    </source>
</evidence>
<evidence type="ECO:0000256" key="2">
    <source>
        <dbReference type="ARBA" id="ARBA00006175"/>
    </source>
</evidence>
<dbReference type="InterPro" id="IPR022357">
    <property type="entry name" value="MIP_CS"/>
</dbReference>
<dbReference type="GO" id="GO:0015250">
    <property type="term" value="F:water channel activity"/>
    <property type="evidence" value="ECO:0007669"/>
    <property type="project" value="TreeGrafter"/>
</dbReference>
<dbReference type="AlphaFoldDB" id="A0A0M3J2C1"/>
<evidence type="ECO:0000256" key="6">
    <source>
        <dbReference type="ARBA" id="ARBA00023136"/>
    </source>
</evidence>
<evidence type="ECO:0000256" key="3">
    <source>
        <dbReference type="ARBA" id="ARBA00022448"/>
    </source>
</evidence>
<name>A0A0M3J2C1_ANISI</name>
<dbReference type="EMBL" id="UYRR01001698">
    <property type="protein sequence ID" value="VDK18879.1"/>
    <property type="molecule type" value="Genomic_DNA"/>
</dbReference>
<dbReference type="PANTHER" id="PTHR43829">
    <property type="entry name" value="AQUAPORIN OR AQUAGLYCEROPORIN RELATED"/>
    <property type="match status" value="1"/>
</dbReference>
<protein>
    <submittedName>
        <fullName evidence="12">Aquaporin-9</fullName>
    </submittedName>
</protein>
<dbReference type="OrthoDB" id="3222at2759"/>
<dbReference type="PROSITE" id="PS00221">
    <property type="entry name" value="MIP"/>
    <property type="match status" value="1"/>
</dbReference>
<dbReference type="Proteomes" id="UP000267096">
    <property type="component" value="Unassembled WGS sequence"/>
</dbReference>
<keyword evidence="3 8" id="KW-0813">Transport</keyword>
<feature type="transmembrane region" description="Helical" evidence="9">
    <location>
        <begin position="26"/>
        <end position="46"/>
    </location>
</feature>
<evidence type="ECO:0000256" key="9">
    <source>
        <dbReference type="SAM" id="Phobius"/>
    </source>
</evidence>
<organism evidence="12">
    <name type="scientific">Anisakis simplex</name>
    <name type="common">Herring worm</name>
    <dbReference type="NCBI Taxonomy" id="6269"/>
    <lineage>
        <taxon>Eukaryota</taxon>
        <taxon>Metazoa</taxon>
        <taxon>Ecdysozoa</taxon>
        <taxon>Nematoda</taxon>
        <taxon>Chromadorea</taxon>
        <taxon>Rhabditida</taxon>
        <taxon>Spirurina</taxon>
        <taxon>Ascaridomorpha</taxon>
        <taxon>Ascaridoidea</taxon>
        <taxon>Anisakidae</taxon>
        <taxon>Anisakis</taxon>
        <taxon>Anisakis simplex complex</taxon>
    </lineage>
</organism>
<evidence type="ECO:0000256" key="7">
    <source>
        <dbReference type="ARBA" id="ARBA00045280"/>
    </source>
</evidence>
<dbReference type="GO" id="GO:0015254">
    <property type="term" value="F:glycerol channel activity"/>
    <property type="evidence" value="ECO:0007669"/>
    <property type="project" value="TreeGrafter"/>
</dbReference>
<dbReference type="InterPro" id="IPR050363">
    <property type="entry name" value="MIP/Aquaporin"/>
</dbReference>
<comment type="function">
    <text evidence="7">Aquaglyceroporin that may modulate the water content and osmolytes during anhydrobiosis.</text>
</comment>
<gene>
    <name evidence="10" type="ORF">ASIM_LOCUS1554</name>
</gene>
<proteinExistence type="inferred from homology"/>
<evidence type="ECO:0000313" key="12">
    <source>
        <dbReference type="WBParaSite" id="ASIM_0000167901-mRNA-1"/>
    </source>
</evidence>
<evidence type="ECO:0000256" key="8">
    <source>
        <dbReference type="RuleBase" id="RU000477"/>
    </source>
</evidence>
<dbReference type="InterPro" id="IPR000425">
    <property type="entry name" value="MIP"/>
</dbReference>
<evidence type="ECO:0000256" key="5">
    <source>
        <dbReference type="ARBA" id="ARBA00022989"/>
    </source>
</evidence>
<reference evidence="10 11" key="2">
    <citation type="submission" date="2018-11" db="EMBL/GenBank/DDBJ databases">
        <authorList>
            <consortium name="Pathogen Informatics"/>
        </authorList>
    </citation>
    <scope>NUCLEOTIDE SEQUENCE [LARGE SCALE GENOMIC DNA]</scope>
</reference>